<keyword evidence="2" id="KW-1185">Reference proteome</keyword>
<comment type="caution">
    <text evidence="1">The sequence shown here is derived from an EMBL/GenBank/DDBJ whole genome shotgun (WGS) entry which is preliminary data.</text>
</comment>
<gene>
    <name evidence="1" type="ORF">J2W36_004893</name>
</gene>
<evidence type="ECO:0000313" key="1">
    <source>
        <dbReference type="EMBL" id="MDP9902616.1"/>
    </source>
</evidence>
<sequence>MDFFDPSILFPAFKAAGMLARATRLQSIPVVDIDVGFVQPDGLILGDAVQTTDIEIEYVTSSVVPPLRVGEALRIKGQAYRVRMPPQRKADGYFTRTTLETTSEVGL</sequence>
<dbReference type="Proteomes" id="UP001226867">
    <property type="component" value="Unassembled WGS sequence"/>
</dbReference>
<evidence type="ECO:0008006" key="3">
    <source>
        <dbReference type="Google" id="ProtNLM"/>
    </source>
</evidence>
<protein>
    <recommendedName>
        <fullName evidence="3">Phage protein</fullName>
    </recommendedName>
</protein>
<dbReference type="RefSeq" id="WP_307692352.1">
    <property type="nucleotide sequence ID" value="NZ_JAUSRO010000020.1"/>
</dbReference>
<proteinExistence type="predicted"/>
<accession>A0ABT9SE23</accession>
<reference evidence="1 2" key="1">
    <citation type="submission" date="2023-07" db="EMBL/GenBank/DDBJ databases">
        <title>Sorghum-associated microbial communities from plants grown in Nebraska, USA.</title>
        <authorList>
            <person name="Schachtman D."/>
        </authorList>
    </citation>
    <scope>NUCLEOTIDE SEQUENCE [LARGE SCALE GENOMIC DNA]</scope>
    <source>
        <strain evidence="1 2">DS1607</strain>
    </source>
</reference>
<organism evidence="1 2">
    <name type="scientific">Variovorax ginsengisoli</name>
    <dbReference type="NCBI Taxonomy" id="363844"/>
    <lineage>
        <taxon>Bacteria</taxon>
        <taxon>Pseudomonadati</taxon>
        <taxon>Pseudomonadota</taxon>
        <taxon>Betaproteobacteria</taxon>
        <taxon>Burkholderiales</taxon>
        <taxon>Comamonadaceae</taxon>
        <taxon>Variovorax</taxon>
    </lineage>
</organism>
<dbReference type="EMBL" id="JAUSRO010000020">
    <property type="protein sequence ID" value="MDP9902616.1"/>
    <property type="molecule type" value="Genomic_DNA"/>
</dbReference>
<evidence type="ECO:0000313" key="2">
    <source>
        <dbReference type="Proteomes" id="UP001226867"/>
    </source>
</evidence>
<name>A0ABT9SE23_9BURK</name>